<feature type="binding site" evidence="7">
    <location>
        <position position="511"/>
    </location>
    <ligand>
        <name>substrate</name>
    </ligand>
</feature>
<dbReference type="InterPro" id="IPR050985">
    <property type="entry name" value="Alpha-glycosidase_related"/>
</dbReference>
<sequence>MIRKKGQIIRLDTPNTTLVIGAESAEYLYYGKKIQGTGAEFYGGAGRRVFSQYGRNANNEYMESSVLLFNADGGFSTDFTFSRSRVLTEKPELPSLPSSYGEGKTLELKYVDAPTRVALYLYYTVFDDSDVIAVSAKLVNASRREIRVRRLMSLQLDLAGTDYNAVTFEGAWARERHKTVRPVSGGVFVNDSKAGASSHMHNPFVMAENERGVYAFNLVYSGNHKEIFEADNTCITRVLVGINDFMFDWALAPGEEFVAPEAVMCFAPDEDEMSLRMHAFVSEHIVRGKWKKKERPVLVNNWEGTYFDFNEEKLLAIATAAKEIGAELFVLDDGWFGKRDSDKCSLGDWYDNEEKTGGGLAQLAEKIRALGLSFGIWVEPEMISEDSDLYRAHPNYAMKVPGRTPRRWRNQLVLNMADEKVQNYVIRAISDVISRSGADYVKWDFNRNFTDCYGKGIAGGEYFHRYMLGYYRVVSKIMKKFPFVLFEGCAGGGGRFDLGNFCFFPQYWTSDDTDARERVAIQSGSSYGYPQTVMGAHVSACPNHQTGNTNPLHVRFNVACGGVLGYELDPTKFTPAEKEEVKAQIAFYKENRKLLQFGDHYRLSSPGVEGFMTVSKDKASAIAVVNVMENLPFAPFHTVRFKGLNPSAVYEVSAVGKEESFTAGGDLLTGGDFPLKQTYDFAEVSANSGCMASRMYVFRKVKN</sequence>
<dbReference type="EC" id="3.2.1.22" evidence="2 5"/>
<evidence type="ECO:0000259" key="8">
    <source>
        <dbReference type="Pfam" id="PF16874"/>
    </source>
</evidence>
<protein>
    <recommendedName>
        <fullName evidence="2 5">Alpha-galactosidase</fullName>
        <ecNumber evidence="2 5">3.2.1.22</ecNumber>
    </recommendedName>
</protein>
<name>A0A9D2IHX8_9FIRM</name>
<dbReference type="FunFam" id="3.20.20.70:FF:000118">
    <property type="entry name" value="Alpha-galactosidase"/>
    <property type="match status" value="1"/>
</dbReference>
<reference evidence="10" key="1">
    <citation type="journal article" date="2021" name="PeerJ">
        <title>Extensive microbial diversity within the chicken gut microbiome revealed by metagenomics and culture.</title>
        <authorList>
            <person name="Gilroy R."/>
            <person name="Ravi A."/>
            <person name="Getino M."/>
            <person name="Pursley I."/>
            <person name="Horton D.L."/>
            <person name="Alikhan N.F."/>
            <person name="Baker D."/>
            <person name="Gharbi K."/>
            <person name="Hall N."/>
            <person name="Watson M."/>
            <person name="Adriaenssens E.M."/>
            <person name="Foster-Nyarko E."/>
            <person name="Jarju S."/>
            <person name="Secka A."/>
            <person name="Antonio M."/>
            <person name="Oren A."/>
            <person name="Chaudhuri R.R."/>
            <person name="La Ragione R."/>
            <person name="Hildebrand F."/>
            <person name="Pallen M.J."/>
        </authorList>
    </citation>
    <scope>NUCLEOTIDE SEQUENCE</scope>
    <source>
        <strain evidence="10">CHK192-19661</strain>
    </source>
</reference>
<dbReference type="Pfam" id="PF16874">
    <property type="entry name" value="Glyco_hydro_36C"/>
    <property type="match status" value="1"/>
</dbReference>
<comment type="catalytic activity">
    <reaction evidence="1 5">
        <text>Hydrolysis of terminal, non-reducing alpha-D-galactose residues in alpha-D-galactosides, including galactose oligosaccharides, galactomannans and galactolipids.</text>
        <dbReference type="EC" id="3.2.1.22"/>
    </reaction>
</comment>
<evidence type="ECO:0000256" key="2">
    <source>
        <dbReference type="ARBA" id="ARBA00012755"/>
    </source>
</evidence>
<comment type="similarity">
    <text evidence="5">Belongs to the glycosyl hydrolase.</text>
</comment>
<dbReference type="InterPro" id="IPR017853">
    <property type="entry name" value="GH"/>
</dbReference>
<evidence type="ECO:0000256" key="5">
    <source>
        <dbReference type="PIRNR" id="PIRNR005536"/>
    </source>
</evidence>
<evidence type="ECO:0000313" key="11">
    <source>
        <dbReference type="Proteomes" id="UP000824025"/>
    </source>
</evidence>
<dbReference type="InterPro" id="IPR002252">
    <property type="entry name" value="Glyco_hydro_36"/>
</dbReference>
<feature type="binding site" evidence="7">
    <location>
        <position position="489"/>
    </location>
    <ligand>
        <name>substrate</name>
    </ligand>
</feature>
<evidence type="ECO:0000256" key="4">
    <source>
        <dbReference type="ARBA" id="ARBA00023295"/>
    </source>
</evidence>
<feature type="active site" description="Nucleophile" evidence="6">
    <location>
        <position position="444"/>
    </location>
</feature>
<dbReference type="InterPro" id="IPR038417">
    <property type="entry name" value="Alpga-gal_N_sf"/>
</dbReference>
<dbReference type="InterPro" id="IPR013780">
    <property type="entry name" value="Glyco_hydro_b"/>
</dbReference>
<dbReference type="InterPro" id="IPR013785">
    <property type="entry name" value="Aldolase_TIM"/>
</dbReference>
<dbReference type="SUPFAM" id="SSF51445">
    <property type="entry name" value="(Trans)glycosidases"/>
    <property type="match status" value="1"/>
</dbReference>
<feature type="binding site" evidence="7">
    <location>
        <position position="172"/>
    </location>
    <ligand>
        <name>substrate</name>
    </ligand>
</feature>
<dbReference type="Gene3D" id="2.60.40.1180">
    <property type="entry name" value="Golgi alpha-mannosidase II"/>
    <property type="match status" value="1"/>
</dbReference>
<gene>
    <name evidence="10" type="ORF">H9726_04500</name>
</gene>
<organism evidence="10 11">
    <name type="scientific">Candidatus Borkfalkia avicola</name>
    <dbReference type="NCBI Taxonomy" id="2838503"/>
    <lineage>
        <taxon>Bacteria</taxon>
        <taxon>Bacillati</taxon>
        <taxon>Bacillota</taxon>
        <taxon>Clostridia</taxon>
        <taxon>Christensenellales</taxon>
        <taxon>Christensenellaceae</taxon>
        <taxon>Candidatus Borkfalkia</taxon>
    </lineage>
</organism>
<dbReference type="GO" id="GO:0004557">
    <property type="term" value="F:alpha-galactosidase activity"/>
    <property type="evidence" value="ECO:0007669"/>
    <property type="project" value="UniProtKB-UniRule"/>
</dbReference>
<dbReference type="EMBL" id="DXCF01000023">
    <property type="protein sequence ID" value="HIZ09732.1"/>
    <property type="molecule type" value="Genomic_DNA"/>
</dbReference>
<accession>A0A9D2IHX8</accession>
<feature type="binding site" evidence="7">
    <location>
        <begin position="332"/>
        <end position="333"/>
    </location>
    <ligand>
        <name>substrate</name>
    </ligand>
</feature>
<evidence type="ECO:0000256" key="3">
    <source>
        <dbReference type="ARBA" id="ARBA00022801"/>
    </source>
</evidence>
<dbReference type="Pfam" id="PF16875">
    <property type="entry name" value="Glyco_hydro_36N"/>
    <property type="match status" value="1"/>
</dbReference>
<comment type="caution">
    <text evidence="10">The sequence shown here is derived from an EMBL/GenBank/DDBJ whole genome shotgun (WGS) entry which is preliminary data.</text>
</comment>
<keyword evidence="3 5" id="KW-0378">Hydrolase</keyword>
<evidence type="ECO:0000256" key="6">
    <source>
        <dbReference type="PIRSR" id="PIRSR005536-1"/>
    </source>
</evidence>
<feature type="binding site" evidence="7">
    <location>
        <begin position="442"/>
        <end position="446"/>
    </location>
    <ligand>
        <name>substrate</name>
    </ligand>
</feature>
<dbReference type="PANTHER" id="PTHR43053:SF3">
    <property type="entry name" value="ALPHA-GALACTOSIDASE C-RELATED"/>
    <property type="match status" value="1"/>
</dbReference>
<dbReference type="PRINTS" id="PR00743">
    <property type="entry name" value="GLHYDRLASE36"/>
</dbReference>
<dbReference type="Gene3D" id="3.20.20.70">
    <property type="entry name" value="Aldolase class I"/>
    <property type="match status" value="1"/>
</dbReference>
<dbReference type="Proteomes" id="UP000824025">
    <property type="component" value="Unassembled WGS sequence"/>
</dbReference>
<evidence type="ECO:0000256" key="7">
    <source>
        <dbReference type="PIRSR" id="PIRSR005536-2"/>
    </source>
</evidence>
<dbReference type="InterPro" id="IPR031704">
    <property type="entry name" value="Glyco_hydro_36_N"/>
</dbReference>
<feature type="active site" description="Proton donor" evidence="6">
    <location>
        <position position="511"/>
    </location>
</feature>
<proteinExistence type="inferred from homology"/>
<dbReference type="PIRSF" id="PIRSF005536">
    <property type="entry name" value="Agal"/>
    <property type="match status" value="1"/>
</dbReference>
<feature type="domain" description="Glycosyl hydrolase family 36 N-terminal" evidence="9">
    <location>
        <begin position="26"/>
        <end position="252"/>
    </location>
</feature>
<dbReference type="PANTHER" id="PTHR43053">
    <property type="entry name" value="GLYCOSIDASE FAMILY 31"/>
    <property type="match status" value="1"/>
</dbReference>
<dbReference type="GO" id="GO:0016052">
    <property type="term" value="P:carbohydrate catabolic process"/>
    <property type="evidence" value="ECO:0007669"/>
    <property type="project" value="InterPro"/>
</dbReference>
<dbReference type="AlphaFoldDB" id="A0A9D2IHX8"/>
<dbReference type="Pfam" id="PF02065">
    <property type="entry name" value="Melibiase"/>
    <property type="match status" value="1"/>
</dbReference>
<evidence type="ECO:0000256" key="1">
    <source>
        <dbReference type="ARBA" id="ARBA00001255"/>
    </source>
</evidence>
<feature type="domain" description="Glycosyl hydrolase family 36 C-terminal" evidence="8">
    <location>
        <begin position="612"/>
        <end position="680"/>
    </location>
</feature>
<dbReference type="CDD" id="cd14791">
    <property type="entry name" value="GH36"/>
    <property type="match status" value="1"/>
</dbReference>
<dbReference type="InterPro" id="IPR031705">
    <property type="entry name" value="Glyco_hydro_36_C"/>
</dbReference>
<dbReference type="Gene3D" id="2.70.98.60">
    <property type="entry name" value="alpha-galactosidase from lactobacil brevis"/>
    <property type="match status" value="1"/>
</dbReference>
<keyword evidence="4 5" id="KW-0326">Glycosidase</keyword>
<feature type="binding site" evidence="7">
    <location>
        <position position="409"/>
    </location>
    <ligand>
        <name>substrate</name>
    </ligand>
</feature>
<evidence type="ECO:0000313" key="10">
    <source>
        <dbReference type="EMBL" id="HIZ09732.1"/>
    </source>
</evidence>
<evidence type="ECO:0000259" key="9">
    <source>
        <dbReference type="Pfam" id="PF16875"/>
    </source>
</evidence>
<reference evidence="10" key="2">
    <citation type="submission" date="2021-04" db="EMBL/GenBank/DDBJ databases">
        <authorList>
            <person name="Gilroy R."/>
        </authorList>
    </citation>
    <scope>NUCLEOTIDE SEQUENCE</scope>
    <source>
        <strain evidence="10">CHK192-19661</strain>
    </source>
</reference>